<evidence type="ECO:0000313" key="3">
    <source>
        <dbReference type="Proteomes" id="UP000799753"/>
    </source>
</evidence>
<feature type="compositionally biased region" description="Basic residues" evidence="1">
    <location>
        <begin position="49"/>
        <end position="67"/>
    </location>
</feature>
<dbReference type="AlphaFoldDB" id="A0A6A6S878"/>
<accession>A0A6A6S878</accession>
<organism evidence="2 3">
    <name type="scientific">Massarina eburnea CBS 473.64</name>
    <dbReference type="NCBI Taxonomy" id="1395130"/>
    <lineage>
        <taxon>Eukaryota</taxon>
        <taxon>Fungi</taxon>
        <taxon>Dikarya</taxon>
        <taxon>Ascomycota</taxon>
        <taxon>Pezizomycotina</taxon>
        <taxon>Dothideomycetes</taxon>
        <taxon>Pleosporomycetidae</taxon>
        <taxon>Pleosporales</taxon>
        <taxon>Massarineae</taxon>
        <taxon>Massarinaceae</taxon>
        <taxon>Massarina</taxon>
    </lineage>
</organism>
<name>A0A6A6S878_9PLEO</name>
<feature type="region of interest" description="Disordered" evidence="1">
    <location>
        <begin position="18"/>
        <end position="145"/>
    </location>
</feature>
<evidence type="ECO:0000256" key="1">
    <source>
        <dbReference type="SAM" id="MobiDB-lite"/>
    </source>
</evidence>
<dbReference type="Proteomes" id="UP000799753">
    <property type="component" value="Unassembled WGS sequence"/>
</dbReference>
<keyword evidence="3" id="KW-1185">Reference proteome</keyword>
<sequence length="145" mass="16454">MVCNVEVEISYISIYSSTSTHTHTHRHTETHTRYEQNNTAPHIHTPHQASKKTRKKKIYKEKARRKNNNSQKEQGNKTPQNKQIDDKNDQNLNLGVSIPTLTAHHGANDLKNRIENLPPSEKKDAPARDGEDEVWGRKEGGSAGN</sequence>
<proteinExistence type="predicted"/>
<feature type="compositionally biased region" description="Basic and acidic residues" evidence="1">
    <location>
        <begin position="106"/>
        <end position="145"/>
    </location>
</feature>
<feature type="compositionally biased region" description="Polar residues" evidence="1">
    <location>
        <begin position="68"/>
        <end position="82"/>
    </location>
</feature>
<gene>
    <name evidence="2" type="ORF">P280DRAFT_221817</name>
</gene>
<reference evidence="2" key="1">
    <citation type="journal article" date="2020" name="Stud. Mycol.">
        <title>101 Dothideomycetes genomes: a test case for predicting lifestyles and emergence of pathogens.</title>
        <authorList>
            <person name="Haridas S."/>
            <person name="Albert R."/>
            <person name="Binder M."/>
            <person name="Bloem J."/>
            <person name="Labutti K."/>
            <person name="Salamov A."/>
            <person name="Andreopoulos B."/>
            <person name="Baker S."/>
            <person name="Barry K."/>
            <person name="Bills G."/>
            <person name="Bluhm B."/>
            <person name="Cannon C."/>
            <person name="Castanera R."/>
            <person name="Culley D."/>
            <person name="Daum C."/>
            <person name="Ezra D."/>
            <person name="Gonzalez J."/>
            <person name="Henrissat B."/>
            <person name="Kuo A."/>
            <person name="Liang C."/>
            <person name="Lipzen A."/>
            <person name="Lutzoni F."/>
            <person name="Magnuson J."/>
            <person name="Mondo S."/>
            <person name="Nolan M."/>
            <person name="Ohm R."/>
            <person name="Pangilinan J."/>
            <person name="Park H.-J."/>
            <person name="Ramirez L."/>
            <person name="Alfaro M."/>
            <person name="Sun H."/>
            <person name="Tritt A."/>
            <person name="Yoshinaga Y."/>
            <person name="Zwiers L.-H."/>
            <person name="Turgeon B."/>
            <person name="Goodwin S."/>
            <person name="Spatafora J."/>
            <person name="Crous P."/>
            <person name="Grigoriev I."/>
        </authorList>
    </citation>
    <scope>NUCLEOTIDE SEQUENCE</scope>
    <source>
        <strain evidence="2">CBS 473.64</strain>
    </source>
</reference>
<evidence type="ECO:0000313" key="2">
    <source>
        <dbReference type="EMBL" id="KAF2643949.1"/>
    </source>
</evidence>
<dbReference type="EMBL" id="MU006779">
    <property type="protein sequence ID" value="KAF2643949.1"/>
    <property type="molecule type" value="Genomic_DNA"/>
</dbReference>
<protein>
    <submittedName>
        <fullName evidence="2">Uncharacterized protein</fullName>
    </submittedName>
</protein>